<dbReference type="AlphaFoldDB" id="A0A803QD85"/>
<organism evidence="2 3">
    <name type="scientific">Cannabis sativa</name>
    <name type="common">Hemp</name>
    <name type="synonym">Marijuana</name>
    <dbReference type="NCBI Taxonomy" id="3483"/>
    <lineage>
        <taxon>Eukaryota</taxon>
        <taxon>Viridiplantae</taxon>
        <taxon>Streptophyta</taxon>
        <taxon>Embryophyta</taxon>
        <taxon>Tracheophyta</taxon>
        <taxon>Spermatophyta</taxon>
        <taxon>Magnoliopsida</taxon>
        <taxon>eudicotyledons</taxon>
        <taxon>Gunneridae</taxon>
        <taxon>Pentapetalae</taxon>
        <taxon>rosids</taxon>
        <taxon>fabids</taxon>
        <taxon>Rosales</taxon>
        <taxon>Cannabaceae</taxon>
        <taxon>Cannabis</taxon>
    </lineage>
</organism>
<dbReference type="Proteomes" id="UP000596661">
    <property type="component" value="Chromosome 9"/>
</dbReference>
<proteinExistence type="predicted"/>
<feature type="domain" description="Reverse transcriptase zinc-binding" evidence="1">
    <location>
        <begin position="625"/>
        <end position="689"/>
    </location>
</feature>
<keyword evidence="3" id="KW-1185">Reference proteome</keyword>
<feature type="domain" description="Reverse transcriptase zinc-binding" evidence="1">
    <location>
        <begin position="297"/>
        <end position="386"/>
    </location>
</feature>
<dbReference type="PANTHER" id="PTHR33116:SF78">
    <property type="entry name" value="OS12G0587133 PROTEIN"/>
    <property type="match status" value="1"/>
</dbReference>
<accession>A0A803QD85</accession>
<dbReference type="Pfam" id="PF13966">
    <property type="entry name" value="zf-RVT"/>
    <property type="match status" value="2"/>
</dbReference>
<reference evidence="2" key="1">
    <citation type="submission" date="2018-11" db="EMBL/GenBank/DDBJ databases">
        <authorList>
            <person name="Grassa J C."/>
        </authorList>
    </citation>
    <scope>NUCLEOTIDE SEQUENCE [LARGE SCALE GENOMIC DNA]</scope>
</reference>
<evidence type="ECO:0000313" key="3">
    <source>
        <dbReference type="Proteomes" id="UP000596661"/>
    </source>
</evidence>
<dbReference type="EnsemblPlants" id="evm.model.09.1058">
    <property type="protein sequence ID" value="cds.evm.model.09.1058"/>
    <property type="gene ID" value="evm.TU.09.1058"/>
</dbReference>
<evidence type="ECO:0000313" key="2">
    <source>
        <dbReference type="EnsemblPlants" id="cds.evm.model.09.1058"/>
    </source>
</evidence>
<evidence type="ECO:0000259" key="1">
    <source>
        <dbReference type="Pfam" id="PF13966"/>
    </source>
</evidence>
<protein>
    <recommendedName>
        <fullName evidence="1">Reverse transcriptase zinc-binding domain-containing protein</fullName>
    </recommendedName>
</protein>
<name>A0A803QD85_CANSA</name>
<dbReference type="Gramene" id="evm.model.09.1058">
    <property type="protein sequence ID" value="cds.evm.model.09.1058"/>
    <property type="gene ID" value="evm.TU.09.1058"/>
</dbReference>
<dbReference type="InterPro" id="IPR026960">
    <property type="entry name" value="RVT-Znf"/>
</dbReference>
<dbReference type="EMBL" id="UZAU01000750">
    <property type="status" value="NOT_ANNOTATED_CDS"/>
    <property type="molecule type" value="Genomic_DNA"/>
</dbReference>
<sequence length="800" mass="91506">MEGRQILDSVLMANEAVEDYRSRGKKGFVLKINFEKAYDRVEWSFLDMDLRKKGFGEQWQKWIRGCVSSTSFSIFINDVLGRMVDKAIDTESLAGFQVGKDDIRLSHLQFADDTRFCVKDGASLQKLVKIIEAFCVAHSADRIGCEVGKWPMTYSGMPLGGSPRKKSFWEPILDRCAKRMDGWKCSFLSRGGGDLAGGDHLVAWNEEDEWIGGSSLRDPFHNLAVISRAKNASIQEMIGDEGEVGDCVASWDLNFRRNIMDKEILSLTQLIQKLEHVRVLNILDDSRIWLPDSCGIFSSKSAFCWITSTENSDELFWTKILWKSRGPSKVKVFGWLVALDKLNLHAKLQKKRPFLYTSPGWCVCCKLSGEDNTHLFLRCRLAKSLWIMLINEFEIQWAMPVLVPYMLNETRESLKIRKALQRPQPRPHLPQSRFLSRNKLSEPLLSEPFEACFFTGAKADLEDNIVKEPLTFKILSAQEGHEKMKLFSGITNPIRKLLTSWKEQLFSIGGKEVLLKVVIQAIPTYAMSCFRLPVTLCCQIESRIARFWLSKFHTQAFLTKQAWRLLEFPHSLLSRILQQRYHSNGNFLDASLGNSPSLTWRSIVWGEELLQKGLRWRVGDNSSSSITDHWWTTFWKPSLPSKVWIFMRRIFHVALPVAAELHRRHIAIDPICPLCRIHPETITHALFFYNKAKEHNSKSLLFFAGVSSLKEMSNTMDKLLKKPVVVIMFASSYLVDYKSTRAIIQHHESRTITGAAELGVPLGRHPKPKWLALPTGTLKLNTDATFDESKNSIAFVSYLC</sequence>
<reference evidence="2" key="2">
    <citation type="submission" date="2021-03" db="UniProtKB">
        <authorList>
            <consortium name="EnsemblPlants"/>
        </authorList>
    </citation>
    <scope>IDENTIFICATION</scope>
</reference>
<dbReference type="PANTHER" id="PTHR33116">
    <property type="entry name" value="REVERSE TRANSCRIPTASE ZINC-BINDING DOMAIN-CONTAINING PROTEIN-RELATED-RELATED"/>
    <property type="match status" value="1"/>
</dbReference>